<gene>
    <name evidence="1" type="ORF">GEV33_006298</name>
</gene>
<proteinExistence type="predicted"/>
<dbReference type="Proteomes" id="UP000719412">
    <property type="component" value="Unassembled WGS sequence"/>
</dbReference>
<reference evidence="1" key="2">
    <citation type="submission" date="2021-08" db="EMBL/GenBank/DDBJ databases">
        <authorList>
            <person name="Eriksson T."/>
        </authorList>
    </citation>
    <scope>NUCLEOTIDE SEQUENCE</scope>
    <source>
        <strain evidence="1">Stoneville</strain>
        <tissue evidence="1">Whole head</tissue>
    </source>
</reference>
<organism evidence="1 2">
    <name type="scientific">Tenebrio molitor</name>
    <name type="common">Yellow mealworm beetle</name>
    <dbReference type="NCBI Taxonomy" id="7067"/>
    <lineage>
        <taxon>Eukaryota</taxon>
        <taxon>Metazoa</taxon>
        <taxon>Ecdysozoa</taxon>
        <taxon>Arthropoda</taxon>
        <taxon>Hexapoda</taxon>
        <taxon>Insecta</taxon>
        <taxon>Pterygota</taxon>
        <taxon>Neoptera</taxon>
        <taxon>Endopterygota</taxon>
        <taxon>Coleoptera</taxon>
        <taxon>Polyphaga</taxon>
        <taxon>Cucujiformia</taxon>
        <taxon>Tenebrionidae</taxon>
        <taxon>Tenebrio</taxon>
    </lineage>
</organism>
<reference evidence="1" key="1">
    <citation type="journal article" date="2020" name="J Insects Food Feed">
        <title>The yellow mealworm (Tenebrio molitor) genome: a resource for the emerging insects as food and feed industry.</title>
        <authorList>
            <person name="Eriksson T."/>
            <person name="Andere A."/>
            <person name="Kelstrup H."/>
            <person name="Emery V."/>
            <person name="Picard C."/>
        </authorList>
    </citation>
    <scope>NUCLEOTIDE SEQUENCE</scope>
    <source>
        <strain evidence="1">Stoneville</strain>
        <tissue evidence="1">Whole head</tissue>
    </source>
</reference>
<accession>A0A8J6HLJ4</accession>
<evidence type="ECO:0000313" key="2">
    <source>
        <dbReference type="Proteomes" id="UP000719412"/>
    </source>
</evidence>
<comment type="caution">
    <text evidence="1">The sequence shown here is derived from an EMBL/GenBank/DDBJ whole genome shotgun (WGS) entry which is preliminary data.</text>
</comment>
<name>A0A8J6HLJ4_TENMO</name>
<keyword evidence="2" id="KW-1185">Reference proteome</keyword>
<sequence length="182" mass="20746">MDSNHNDTVEIKPKKKNPHRTYYDTAFKLKVVRLSRQVGGIRKEAKMCGVDESNNGFLSREKKDFQTTIAQKLSSNYTEKLIEFQKHVIKMRKLHNYPLCAMGKADETPVYFDMPGATTVHPRGQKTVTIRTSGNEKLRVSVMLAALADGTKLPPFVILKRQQMPKEHLPKGTIFVRCQEKG</sequence>
<protein>
    <submittedName>
        <fullName evidence="1">Uncharacterized protein</fullName>
    </submittedName>
</protein>
<dbReference type="EMBL" id="JABDTM020021447">
    <property type="protein sequence ID" value="KAH0816493.1"/>
    <property type="molecule type" value="Genomic_DNA"/>
</dbReference>
<dbReference type="AlphaFoldDB" id="A0A8J6HLJ4"/>
<evidence type="ECO:0000313" key="1">
    <source>
        <dbReference type="EMBL" id="KAH0816493.1"/>
    </source>
</evidence>